<dbReference type="InterPro" id="IPR012337">
    <property type="entry name" value="RNaseH-like_sf"/>
</dbReference>
<dbReference type="OrthoDB" id="1750965at2759"/>
<dbReference type="GO" id="GO:0003676">
    <property type="term" value="F:nucleic acid binding"/>
    <property type="evidence" value="ECO:0007669"/>
    <property type="project" value="InterPro"/>
</dbReference>
<dbReference type="AlphaFoldDB" id="A0A200PYJ5"/>
<dbReference type="InterPro" id="IPR036397">
    <property type="entry name" value="RNaseH_sf"/>
</dbReference>
<dbReference type="InterPro" id="IPR044730">
    <property type="entry name" value="RNase_H-like_dom_plant"/>
</dbReference>
<organism evidence="3 4">
    <name type="scientific">Macleaya cordata</name>
    <name type="common">Five-seeded plume-poppy</name>
    <name type="synonym">Bocconia cordata</name>
    <dbReference type="NCBI Taxonomy" id="56857"/>
    <lineage>
        <taxon>Eukaryota</taxon>
        <taxon>Viridiplantae</taxon>
        <taxon>Streptophyta</taxon>
        <taxon>Embryophyta</taxon>
        <taxon>Tracheophyta</taxon>
        <taxon>Spermatophyta</taxon>
        <taxon>Magnoliopsida</taxon>
        <taxon>Ranunculales</taxon>
        <taxon>Papaveraceae</taxon>
        <taxon>Papaveroideae</taxon>
        <taxon>Macleaya</taxon>
    </lineage>
</organism>
<dbReference type="Proteomes" id="UP000195402">
    <property type="component" value="Unassembled WGS sequence"/>
</dbReference>
<evidence type="ECO:0000313" key="4">
    <source>
        <dbReference type="Proteomes" id="UP000195402"/>
    </source>
</evidence>
<dbReference type="EMBL" id="MVGT01003740">
    <property type="protein sequence ID" value="OVA03278.1"/>
    <property type="molecule type" value="Genomic_DNA"/>
</dbReference>
<keyword evidence="4" id="KW-1185">Reference proteome</keyword>
<dbReference type="PANTHER" id="PTHR47723">
    <property type="entry name" value="OS05G0353850 PROTEIN"/>
    <property type="match status" value="1"/>
</dbReference>
<feature type="domain" description="Reverse transcriptase zinc-binding" evidence="2">
    <location>
        <begin position="147"/>
        <end position="241"/>
    </location>
</feature>
<protein>
    <submittedName>
        <fullName evidence="3">Reverse transcriptase zinc-binding domain</fullName>
    </submittedName>
</protein>
<sequence>MKLAWRFLTQPDSCWVQLLTAKYLKLESYWTEKKYHNVSPIWRSLCAVRSSMKEAVCWAVGTGHEIKIWSDPWVPYLPDFRVEGLPGAQRKIYRVADLICQHSRMWKVDLVHECFTPHEARAILSIRLPMDAVADRLLWLKTPTGQFSSKSAYTMLTQNAPSSSSSPKINPAFHWKALWQLQGISPRVQIFLWRVITNSIPLKSRLAQFVSSIDNCCPLCHVSPETTDHLFLKCEVVQLVWFGSPIGLYVDMNNNDFTLEYIFKGWLSQPSSFEAAKMGCAIIWSIWKSRNRVVFDSWKFDPKEVITNALHVYNEHLVAACISPTLPQTNTQVGLVEASAHWSRPPEGYIKINVDGATGKNSIVVGLVARNEFGVVLACRSIFDGNWSGKDALLATEARAFLKGFDLAIAKFPNTPTVIEGDSKLMVDYISDDHLIFPWRIRSIVQDCRSLLKSSNLLSVCHVSRHANKAAHKLARTAVSSRLSFEWCYTIPDCISDVVLEDASNSFIVD</sequence>
<dbReference type="InterPro" id="IPR002156">
    <property type="entry name" value="RNaseH_domain"/>
</dbReference>
<reference evidence="3 4" key="1">
    <citation type="journal article" date="2017" name="Mol. Plant">
        <title>The Genome of Medicinal Plant Macleaya cordata Provides New Insights into Benzylisoquinoline Alkaloids Metabolism.</title>
        <authorList>
            <person name="Liu X."/>
            <person name="Liu Y."/>
            <person name="Huang P."/>
            <person name="Ma Y."/>
            <person name="Qing Z."/>
            <person name="Tang Q."/>
            <person name="Cao H."/>
            <person name="Cheng P."/>
            <person name="Zheng Y."/>
            <person name="Yuan Z."/>
            <person name="Zhou Y."/>
            <person name="Liu J."/>
            <person name="Tang Z."/>
            <person name="Zhuo Y."/>
            <person name="Zhang Y."/>
            <person name="Yu L."/>
            <person name="Huang J."/>
            <person name="Yang P."/>
            <person name="Peng Q."/>
            <person name="Zhang J."/>
            <person name="Jiang W."/>
            <person name="Zhang Z."/>
            <person name="Lin K."/>
            <person name="Ro D.K."/>
            <person name="Chen X."/>
            <person name="Xiong X."/>
            <person name="Shang Y."/>
            <person name="Huang S."/>
            <person name="Zeng J."/>
        </authorList>
    </citation>
    <scope>NUCLEOTIDE SEQUENCE [LARGE SCALE GENOMIC DNA]</scope>
    <source>
        <strain evidence="4">cv. BLH2017</strain>
        <tissue evidence="3">Root</tissue>
    </source>
</reference>
<feature type="domain" description="RNase H type-1" evidence="1">
    <location>
        <begin position="353"/>
        <end position="477"/>
    </location>
</feature>
<proteinExistence type="predicted"/>
<gene>
    <name evidence="3" type="ORF">BVC80_8609g4</name>
</gene>
<dbReference type="Pfam" id="PF13456">
    <property type="entry name" value="RVT_3"/>
    <property type="match status" value="1"/>
</dbReference>
<dbReference type="PANTHER" id="PTHR47723:SF19">
    <property type="entry name" value="POLYNUCLEOTIDYL TRANSFERASE, RIBONUCLEASE H-LIKE SUPERFAMILY PROTEIN"/>
    <property type="match status" value="1"/>
</dbReference>
<dbReference type="SUPFAM" id="SSF53098">
    <property type="entry name" value="Ribonuclease H-like"/>
    <property type="match status" value="1"/>
</dbReference>
<evidence type="ECO:0000259" key="2">
    <source>
        <dbReference type="Pfam" id="PF13966"/>
    </source>
</evidence>
<dbReference type="Gene3D" id="3.30.420.10">
    <property type="entry name" value="Ribonuclease H-like superfamily/Ribonuclease H"/>
    <property type="match status" value="1"/>
</dbReference>
<comment type="caution">
    <text evidence="3">The sequence shown here is derived from an EMBL/GenBank/DDBJ whole genome shotgun (WGS) entry which is preliminary data.</text>
</comment>
<accession>A0A200PYJ5</accession>
<keyword evidence="3" id="KW-0695">RNA-directed DNA polymerase</keyword>
<keyword evidence="3" id="KW-0548">Nucleotidyltransferase</keyword>
<keyword evidence="3" id="KW-0808">Transferase</keyword>
<dbReference type="InParanoid" id="A0A200PYJ5"/>
<dbReference type="CDD" id="cd06222">
    <property type="entry name" value="RNase_H_like"/>
    <property type="match status" value="1"/>
</dbReference>
<dbReference type="InterPro" id="IPR026960">
    <property type="entry name" value="RVT-Znf"/>
</dbReference>
<dbReference type="GO" id="GO:0004523">
    <property type="term" value="F:RNA-DNA hybrid ribonuclease activity"/>
    <property type="evidence" value="ECO:0007669"/>
    <property type="project" value="InterPro"/>
</dbReference>
<dbReference type="InterPro" id="IPR053151">
    <property type="entry name" value="RNase_H-like"/>
</dbReference>
<evidence type="ECO:0000259" key="1">
    <source>
        <dbReference type="Pfam" id="PF13456"/>
    </source>
</evidence>
<dbReference type="OMA" id="DIGASIW"/>
<evidence type="ECO:0000313" key="3">
    <source>
        <dbReference type="EMBL" id="OVA03278.1"/>
    </source>
</evidence>
<name>A0A200PYJ5_MACCD</name>
<dbReference type="STRING" id="56857.A0A200PYJ5"/>
<dbReference type="GO" id="GO:0003964">
    <property type="term" value="F:RNA-directed DNA polymerase activity"/>
    <property type="evidence" value="ECO:0007669"/>
    <property type="project" value="UniProtKB-KW"/>
</dbReference>
<dbReference type="Pfam" id="PF13966">
    <property type="entry name" value="zf-RVT"/>
    <property type="match status" value="1"/>
</dbReference>